<dbReference type="Proteomes" id="UP000727857">
    <property type="component" value="Unassembled WGS sequence"/>
</dbReference>
<accession>A0A940DGA7</accession>
<dbReference type="Pfam" id="PF13306">
    <property type="entry name" value="LRR_5"/>
    <property type="match status" value="7"/>
</dbReference>
<dbReference type="InterPro" id="IPR053139">
    <property type="entry name" value="Surface_bspA-like"/>
</dbReference>
<dbReference type="EMBL" id="JADINF010000022">
    <property type="protein sequence ID" value="MBO8423557.1"/>
    <property type="molecule type" value="Genomic_DNA"/>
</dbReference>
<dbReference type="InterPro" id="IPR032675">
    <property type="entry name" value="LRR_dom_sf"/>
</dbReference>
<evidence type="ECO:0000313" key="2">
    <source>
        <dbReference type="Proteomes" id="UP000727857"/>
    </source>
</evidence>
<dbReference type="SUPFAM" id="SSF52058">
    <property type="entry name" value="L domain-like"/>
    <property type="match status" value="2"/>
</dbReference>
<sequence length="846" mass="89045">MLILIAAVAAGCAGKGTSDGTGGGQVTLIFEKDARGEGYAVAGFEKSASVRGGQRVVIPDTYNGLAVTSVKSGAFENSDKIVSVKAGNNVKNIGDKAFAGCTALTEVEIGNNVTEVGEYVFSGCSALEKVVFPKNLRILTRGMFSGCSSLKEVAVPDSVKEIRGSVFYNCSSLKSVSFGDSVTLAGLSAFYGCAGIENVYYSGGLKDWLAISFFDGVANPLNGGAALYLNGAPCTELVLPEGTVKVGNNVFFGCGSLTSVTIPASVTNIGSQAFSGCKNLAEIRYEGDMAAWCGIDGLANVMTRGVSLYIDGEPLGSELTIPDSVTSVKYGTFLGCTGLTSVVVGDNVTSISEGAFSGCSSLESITLPFVGNNADGTSAGLFGYIFGATEYVGGTTVRQVYNDRESVYCIPSRLRSVTLTGGNIPQSAFYGCSMLTSVTMPETLADIGSYAFRGCTGLTTVTIPDSVTSLGNRAFEWCYKLVEVYNKSSLNITAGSSSYGDVGYYAKNVYTEENGSRFTDTADGYRFFYDGTNGYFMGYYGEVTDIALPESFTAYDGTTVNTYEIYEYAFYSNTSLTSVVIPGSVTSIGSYAFRGCTGLTSVTIGNSLTHIGGNAFDDCTGLTAVYYTGDIAGWCGISFVDSYANPLRYAGNLYIDGQLVEDVVIPDSVTEINAYAFLGCTGLTAVYYAGDIAGWCDISFGDSSANPLCYAGNLYIDGQIVEDLVIPDSVTEIKAYAFYGCTGLTSVAIGNSVTSIGDYVFYGCTGLTSVTIPDSVTSIGEYAFRDCNKLTSVVFEDTEGWQVSLNSSFSNYTSLSSADLANASTAATYLKSTYDYYDWRKVEISG</sequence>
<name>A0A940DGA7_9FIRM</name>
<protein>
    <submittedName>
        <fullName evidence="1">Leucine-rich repeat domain-containing protein</fullName>
    </submittedName>
</protein>
<organism evidence="1 2">
    <name type="scientific">Candidatus Stercoripulliclostridium pullicola</name>
    <dbReference type="NCBI Taxonomy" id="2840953"/>
    <lineage>
        <taxon>Bacteria</taxon>
        <taxon>Bacillati</taxon>
        <taxon>Bacillota</taxon>
        <taxon>Clostridia</taxon>
        <taxon>Eubacteriales</taxon>
        <taxon>Candidatus Stercoripulliclostridium</taxon>
    </lineage>
</organism>
<dbReference type="PANTHER" id="PTHR45661">
    <property type="entry name" value="SURFACE ANTIGEN"/>
    <property type="match status" value="1"/>
</dbReference>
<reference evidence="1" key="2">
    <citation type="journal article" date="2021" name="PeerJ">
        <title>Extensive microbial diversity within the chicken gut microbiome revealed by metagenomics and culture.</title>
        <authorList>
            <person name="Gilroy R."/>
            <person name="Ravi A."/>
            <person name="Getino M."/>
            <person name="Pursley I."/>
            <person name="Horton D.L."/>
            <person name="Alikhan N.F."/>
            <person name="Baker D."/>
            <person name="Gharbi K."/>
            <person name="Hall N."/>
            <person name="Watson M."/>
            <person name="Adriaenssens E.M."/>
            <person name="Foster-Nyarko E."/>
            <person name="Jarju S."/>
            <person name="Secka A."/>
            <person name="Antonio M."/>
            <person name="Oren A."/>
            <person name="Chaudhuri R.R."/>
            <person name="La Ragione R."/>
            <person name="Hildebrand F."/>
            <person name="Pallen M.J."/>
        </authorList>
    </citation>
    <scope>NUCLEOTIDE SEQUENCE</scope>
    <source>
        <strain evidence="1">517</strain>
    </source>
</reference>
<proteinExistence type="predicted"/>
<dbReference type="PANTHER" id="PTHR45661:SF3">
    <property type="entry name" value="IG-LIKE DOMAIN-CONTAINING PROTEIN"/>
    <property type="match status" value="1"/>
</dbReference>
<dbReference type="AlphaFoldDB" id="A0A940DGA7"/>
<dbReference type="Gene3D" id="3.80.10.10">
    <property type="entry name" value="Ribonuclease Inhibitor"/>
    <property type="match status" value="6"/>
</dbReference>
<gene>
    <name evidence="1" type="ORF">IAB16_00835</name>
</gene>
<evidence type="ECO:0000313" key="1">
    <source>
        <dbReference type="EMBL" id="MBO8423557.1"/>
    </source>
</evidence>
<reference evidence="1" key="1">
    <citation type="submission" date="2020-10" db="EMBL/GenBank/DDBJ databases">
        <authorList>
            <person name="Gilroy R."/>
        </authorList>
    </citation>
    <scope>NUCLEOTIDE SEQUENCE</scope>
    <source>
        <strain evidence="1">517</strain>
    </source>
</reference>
<dbReference type="InterPro" id="IPR026906">
    <property type="entry name" value="LRR_5"/>
</dbReference>
<comment type="caution">
    <text evidence="1">The sequence shown here is derived from an EMBL/GenBank/DDBJ whole genome shotgun (WGS) entry which is preliminary data.</text>
</comment>